<dbReference type="OrthoDB" id="5292292at2"/>
<dbReference type="Proteomes" id="UP000256561">
    <property type="component" value="Unassembled WGS sequence"/>
</dbReference>
<dbReference type="GO" id="GO:0008999">
    <property type="term" value="F:protein-N-terminal-alanine acetyltransferase activity"/>
    <property type="evidence" value="ECO:0007669"/>
    <property type="project" value="TreeGrafter"/>
</dbReference>
<dbReference type="InterPro" id="IPR051908">
    <property type="entry name" value="Ribosomal_N-acetyltransferase"/>
</dbReference>
<protein>
    <submittedName>
        <fullName evidence="2">N-acetyltransferase</fullName>
    </submittedName>
</protein>
<name>A0A3D8M4V3_9ALTE</name>
<dbReference type="SUPFAM" id="SSF55729">
    <property type="entry name" value="Acyl-CoA N-acyltransferases (Nat)"/>
    <property type="match status" value="1"/>
</dbReference>
<sequence>MIDLKTLPSRLPPLSNGEHQVSIQRVADKHSMALCEAGQASIHHVRPWLGSELCPVTLPAARQCIEILKQQREQGYGITYLLLHNERCLGMGLINYIHPVHKSANLGFWIRPDACGKGLAVGLARTLVKLAFSQMGLQRIELLIEPGNKSSQRVAIKLGAEKEGVCRKRIFGRDALLFSLTD</sequence>
<gene>
    <name evidence="2" type="ORF">DXV75_13190</name>
</gene>
<evidence type="ECO:0000313" key="3">
    <source>
        <dbReference type="Proteomes" id="UP000256561"/>
    </source>
</evidence>
<dbReference type="InterPro" id="IPR016181">
    <property type="entry name" value="Acyl_CoA_acyltransferase"/>
</dbReference>
<comment type="caution">
    <text evidence="2">The sequence shown here is derived from an EMBL/GenBank/DDBJ whole genome shotgun (WGS) entry which is preliminary data.</text>
</comment>
<keyword evidence="3" id="KW-1185">Reference proteome</keyword>
<dbReference type="Gene3D" id="3.40.630.30">
    <property type="match status" value="1"/>
</dbReference>
<dbReference type="GO" id="GO:1990189">
    <property type="term" value="F:protein N-terminal-serine acetyltransferase activity"/>
    <property type="evidence" value="ECO:0007669"/>
    <property type="project" value="TreeGrafter"/>
</dbReference>
<keyword evidence="2" id="KW-0808">Transferase</keyword>
<dbReference type="Pfam" id="PF13302">
    <property type="entry name" value="Acetyltransf_3"/>
    <property type="match status" value="1"/>
</dbReference>
<accession>A0A3D8M4V3</accession>
<dbReference type="EMBL" id="QRHA01000009">
    <property type="protein sequence ID" value="RDV24638.1"/>
    <property type="molecule type" value="Genomic_DNA"/>
</dbReference>
<organism evidence="2 3">
    <name type="scientific">Alteromonas aestuariivivens</name>
    <dbReference type="NCBI Taxonomy" id="1938339"/>
    <lineage>
        <taxon>Bacteria</taxon>
        <taxon>Pseudomonadati</taxon>
        <taxon>Pseudomonadota</taxon>
        <taxon>Gammaproteobacteria</taxon>
        <taxon>Alteromonadales</taxon>
        <taxon>Alteromonadaceae</taxon>
        <taxon>Alteromonas/Salinimonas group</taxon>
        <taxon>Alteromonas</taxon>
    </lineage>
</organism>
<dbReference type="PROSITE" id="PS51186">
    <property type="entry name" value="GNAT"/>
    <property type="match status" value="1"/>
</dbReference>
<dbReference type="PANTHER" id="PTHR43441">
    <property type="entry name" value="RIBOSOMAL-PROTEIN-SERINE ACETYLTRANSFERASE"/>
    <property type="match status" value="1"/>
</dbReference>
<evidence type="ECO:0000259" key="1">
    <source>
        <dbReference type="PROSITE" id="PS51186"/>
    </source>
</evidence>
<evidence type="ECO:0000313" key="2">
    <source>
        <dbReference type="EMBL" id="RDV24638.1"/>
    </source>
</evidence>
<reference evidence="3" key="1">
    <citation type="submission" date="2018-08" db="EMBL/GenBank/DDBJ databases">
        <authorList>
            <person name="Zhang J."/>
            <person name="Du Z.-J."/>
        </authorList>
    </citation>
    <scope>NUCLEOTIDE SEQUENCE [LARGE SCALE GENOMIC DNA]</scope>
    <source>
        <strain evidence="3">KCTC 52655</strain>
    </source>
</reference>
<feature type="domain" description="N-acetyltransferase" evidence="1">
    <location>
        <begin position="32"/>
        <end position="182"/>
    </location>
</feature>
<dbReference type="GO" id="GO:0005737">
    <property type="term" value="C:cytoplasm"/>
    <property type="evidence" value="ECO:0007669"/>
    <property type="project" value="TreeGrafter"/>
</dbReference>
<proteinExistence type="predicted"/>
<dbReference type="PANTHER" id="PTHR43441:SF2">
    <property type="entry name" value="FAMILY ACETYLTRANSFERASE, PUTATIVE (AFU_ORTHOLOGUE AFUA_7G00850)-RELATED"/>
    <property type="match status" value="1"/>
</dbReference>
<dbReference type="AlphaFoldDB" id="A0A3D8M4V3"/>
<dbReference type="InterPro" id="IPR000182">
    <property type="entry name" value="GNAT_dom"/>
</dbReference>